<dbReference type="Gramene" id="RZC79394">
    <property type="protein sequence ID" value="RZC79394"/>
    <property type="gene ID" value="C5167_003602"/>
</dbReference>
<feature type="repeat" description="ANK" evidence="1">
    <location>
        <begin position="95"/>
        <end position="127"/>
    </location>
</feature>
<gene>
    <name evidence="3" type="ORF">C5167_003602</name>
</gene>
<dbReference type="InterPro" id="IPR011990">
    <property type="entry name" value="TPR-like_helical_dom_sf"/>
</dbReference>
<dbReference type="SMART" id="SM00248">
    <property type="entry name" value="ANK"/>
    <property type="match status" value="7"/>
</dbReference>
<dbReference type="SMART" id="SM00028">
    <property type="entry name" value="TPR"/>
    <property type="match status" value="2"/>
</dbReference>
<dbReference type="STRING" id="3469.A0A4Y7L1G9"/>
<evidence type="ECO:0000313" key="3">
    <source>
        <dbReference type="EMBL" id="RZC79394.1"/>
    </source>
</evidence>
<dbReference type="PANTHER" id="PTHR46224:SF67">
    <property type="entry name" value="HSP70-HSP90 ORGANIZING PROTEIN 3-LIKE"/>
    <property type="match status" value="1"/>
</dbReference>
<dbReference type="PROSITE" id="PS50297">
    <property type="entry name" value="ANK_REP_REGION"/>
    <property type="match status" value="3"/>
</dbReference>
<dbReference type="InterPro" id="IPR002110">
    <property type="entry name" value="Ankyrin_rpt"/>
</dbReference>
<evidence type="ECO:0000256" key="2">
    <source>
        <dbReference type="PROSITE-ProRule" id="PRU00339"/>
    </source>
</evidence>
<feature type="repeat" description="TPR" evidence="2">
    <location>
        <begin position="354"/>
        <end position="387"/>
    </location>
</feature>
<dbReference type="Pfam" id="PF12796">
    <property type="entry name" value="Ank_2"/>
    <property type="match status" value="3"/>
</dbReference>
<dbReference type="EMBL" id="CM010723">
    <property type="protein sequence ID" value="RZC79394.1"/>
    <property type="molecule type" value="Genomic_DNA"/>
</dbReference>
<dbReference type="InterPro" id="IPR019734">
    <property type="entry name" value="TPR_rpt"/>
</dbReference>
<dbReference type="Gene3D" id="1.25.40.10">
    <property type="entry name" value="Tetratricopeptide repeat domain"/>
    <property type="match status" value="1"/>
</dbReference>
<feature type="repeat" description="ANK" evidence="1">
    <location>
        <begin position="127"/>
        <end position="156"/>
    </location>
</feature>
<dbReference type="Gene3D" id="1.25.40.20">
    <property type="entry name" value="Ankyrin repeat-containing domain"/>
    <property type="match status" value="2"/>
</dbReference>
<proteinExistence type="predicted"/>
<dbReference type="PROSITE" id="PS50088">
    <property type="entry name" value="ANK_REPEAT"/>
    <property type="match status" value="4"/>
</dbReference>
<dbReference type="OMA" id="SACYACK"/>
<name>A0A4Y7L1G9_PAPSO</name>
<feature type="repeat" description="ANK" evidence="1">
    <location>
        <begin position="59"/>
        <end position="91"/>
    </location>
</feature>
<reference evidence="3 4" key="1">
    <citation type="journal article" date="2018" name="Science">
        <title>The opium poppy genome and morphinan production.</title>
        <authorList>
            <person name="Guo L."/>
            <person name="Winzer T."/>
            <person name="Yang X."/>
            <person name="Li Y."/>
            <person name="Ning Z."/>
            <person name="He Z."/>
            <person name="Teodor R."/>
            <person name="Lu Y."/>
            <person name="Bowser T.A."/>
            <person name="Graham I.A."/>
            <person name="Ye K."/>
        </authorList>
    </citation>
    <scope>NUCLEOTIDE SEQUENCE [LARGE SCALE GENOMIC DNA]</scope>
    <source>
        <strain evidence="4">cv. HN1</strain>
        <tissue evidence="3">Leaves</tissue>
    </source>
</reference>
<evidence type="ECO:0000313" key="4">
    <source>
        <dbReference type="Proteomes" id="UP000316621"/>
    </source>
</evidence>
<dbReference type="Proteomes" id="UP000316621">
    <property type="component" value="Chromosome 9"/>
</dbReference>
<dbReference type="PROSITE" id="PS50005">
    <property type="entry name" value="TPR"/>
    <property type="match status" value="1"/>
</dbReference>
<dbReference type="PANTHER" id="PTHR46224">
    <property type="entry name" value="ANKYRIN REPEAT FAMILY PROTEIN"/>
    <property type="match status" value="1"/>
</dbReference>
<sequence length="409" mass="44314">MEVASCYDKRGEGLSITVQRLVDGDGRGSLAFAAAGGRVDVCRYLLEELNLDIDVKDNHGVTPLSYGAVKGQLNTVEYLFEKGANPDGSNDPNSTANTPLHYAVLGGDRKIQTLLLSKGIRINVATRSGTALSYAAVLGQVDAVKVLLDHHADPNVGLFGVVTPVNSTIINNSLQIMDLLLQAGADPNAKSCGFAPLILEVDYGLTQFVVRLLEAGADPNVTDIKGMTAVENAAKEGNNEIVEILFPVTSGIPTYPNWTIAGLMEHVHSEATKKKKKKKPEAFETFLEGKRKVAEAFHKKQYFLAATWYSEALKVAPTDATLLSNRSACYACKRDGDEALRDATECISLRPDWPKAYYRAGVALNILKRYGEAADVFFKGLTLDPANKELVDAFRAANEARLKSIIVRP</sequence>
<protein>
    <submittedName>
        <fullName evidence="3">Uncharacterized protein</fullName>
    </submittedName>
</protein>
<accession>A0A4Y7L1G9</accession>
<dbReference type="SUPFAM" id="SSF48403">
    <property type="entry name" value="Ankyrin repeat"/>
    <property type="match status" value="1"/>
</dbReference>
<dbReference type="InterPro" id="IPR036770">
    <property type="entry name" value="Ankyrin_rpt-contain_sf"/>
</dbReference>
<dbReference type="SUPFAM" id="SSF48452">
    <property type="entry name" value="TPR-like"/>
    <property type="match status" value="1"/>
</dbReference>
<dbReference type="PRINTS" id="PR01415">
    <property type="entry name" value="ANKYRIN"/>
</dbReference>
<organism evidence="3 4">
    <name type="scientific">Papaver somniferum</name>
    <name type="common">Opium poppy</name>
    <dbReference type="NCBI Taxonomy" id="3469"/>
    <lineage>
        <taxon>Eukaryota</taxon>
        <taxon>Viridiplantae</taxon>
        <taxon>Streptophyta</taxon>
        <taxon>Embryophyta</taxon>
        <taxon>Tracheophyta</taxon>
        <taxon>Spermatophyta</taxon>
        <taxon>Magnoliopsida</taxon>
        <taxon>Ranunculales</taxon>
        <taxon>Papaveraceae</taxon>
        <taxon>Papaveroideae</taxon>
        <taxon>Papaver</taxon>
    </lineage>
</organism>
<feature type="repeat" description="ANK" evidence="1">
    <location>
        <begin position="192"/>
        <end position="224"/>
    </location>
</feature>
<dbReference type="InterPro" id="IPR051616">
    <property type="entry name" value="Cul2-RING_E3_ligase_SR"/>
</dbReference>
<keyword evidence="2" id="KW-0802">TPR repeat</keyword>
<dbReference type="AlphaFoldDB" id="A0A4Y7L1G9"/>
<keyword evidence="4" id="KW-1185">Reference proteome</keyword>
<evidence type="ECO:0000256" key="1">
    <source>
        <dbReference type="PROSITE-ProRule" id="PRU00023"/>
    </source>
</evidence>
<keyword evidence="1" id="KW-0040">ANK repeat</keyword>